<dbReference type="Proteomes" id="UP000728032">
    <property type="component" value="Unassembled WGS sequence"/>
</dbReference>
<dbReference type="GO" id="GO:0006400">
    <property type="term" value="P:tRNA modification"/>
    <property type="evidence" value="ECO:0007669"/>
    <property type="project" value="TreeGrafter"/>
</dbReference>
<evidence type="ECO:0000256" key="2">
    <source>
        <dbReference type="ARBA" id="ARBA00022679"/>
    </source>
</evidence>
<gene>
    <name evidence="5" type="ORF">ONB1V03_LOCUS9184</name>
</gene>
<evidence type="ECO:0000313" key="5">
    <source>
        <dbReference type="EMBL" id="CAD7652523.1"/>
    </source>
</evidence>
<evidence type="ECO:0000256" key="1">
    <source>
        <dbReference type="ARBA" id="ARBA00005842"/>
    </source>
</evidence>
<keyword evidence="3" id="KW-0547">Nucleotide-binding</keyword>
<keyword evidence="6" id="KW-1185">Reference proteome</keyword>
<proteinExistence type="inferred from homology"/>
<dbReference type="Pfam" id="PF01715">
    <property type="entry name" value="IPPT"/>
    <property type="match status" value="1"/>
</dbReference>
<dbReference type="GO" id="GO:0052381">
    <property type="term" value="F:tRNA dimethylallyltransferase activity"/>
    <property type="evidence" value="ECO:0007669"/>
    <property type="project" value="InterPro"/>
</dbReference>
<evidence type="ECO:0000256" key="3">
    <source>
        <dbReference type="ARBA" id="ARBA00022741"/>
    </source>
</evidence>
<dbReference type="OrthoDB" id="775260at2759"/>
<sequence length="437" mass="50705">MQFIRRLLLRHNPVMNALKTMSDTEIPLVVIIGATGCAKTKLSVEMSEKLALKTEIISADSMQVYRGLDVITNKATADDRQRIPHHLIDFLDPLSRFSVVDFRNRALKVINDLMSRGIVPILVGGTNYYIESIVWEVLVDSNEEIDESVLVFDGEKECEECRELSEEEVTTEKIMSEPIYSESFKHISNARLHRILEELDPKSALKIHPNDRRKVIRSLQICQQKKRTKSEIICEQKSAKGGSQLGGPLRFKNSVILWVDCDKNVLNQRLDQRVDEMMERGLVGELLDFHYNYNKQRISQNLSADYSKGIFQSIGFKEFHKYLLLTEEQRKTNPFSEQMLRESVDSLKLVTKRYVKHQLKWIRNRFLRLNDREVPDIYRLDTTSPELWTREVLEPSVAIVSAYLNKSEVPSHIRPVPKIDLDENHSKLFECNDMNIT</sequence>
<dbReference type="PANTHER" id="PTHR11088:SF89">
    <property type="entry name" value="TRNA DIMETHYLALLYLTRANSFERASE"/>
    <property type="match status" value="1"/>
</dbReference>
<dbReference type="InterPro" id="IPR027417">
    <property type="entry name" value="P-loop_NTPase"/>
</dbReference>
<organism evidence="5">
    <name type="scientific">Oppiella nova</name>
    <dbReference type="NCBI Taxonomy" id="334625"/>
    <lineage>
        <taxon>Eukaryota</taxon>
        <taxon>Metazoa</taxon>
        <taxon>Ecdysozoa</taxon>
        <taxon>Arthropoda</taxon>
        <taxon>Chelicerata</taxon>
        <taxon>Arachnida</taxon>
        <taxon>Acari</taxon>
        <taxon>Acariformes</taxon>
        <taxon>Sarcoptiformes</taxon>
        <taxon>Oribatida</taxon>
        <taxon>Brachypylina</taxon>
        <taxon>Oppioidea</taxon>
        <taxon>Oppiidae</taxon>
        <taxon>Oppiella</taxon>
    </lineage>
</organism>
<dbReference type="Gene3D" id="1.10.20.140">
    <property type="match status" value="1"/>
</dbReference>
<protein>
    <recommendedName>
        <fullName evidence="7">tRNA dimethylallyltransferase</fullName>
    </recommendedName>
</protein>
<dbReference type="InterPro" id="IPR039657">
    <property type="entry name" value="Dimethylallyltransferase"/>
</dbReference>
<accession>A0A7R9QNL7</accession>
<comment type="similarity">
    <text evidence="1">Belongs to the IPP transferase family.</text>
</comment>
<dbReference type="HAMAP" id="MF_00185">
    <property type="entry name" value="IPP_trans"/>
    <property type="match status" value="1"/>
</dbReference>
<dbReference type="AlphaFoldDB" id="A0A7R9QNL7"/>
<evidence type="ECO:0000256" key="4">
    <source>
        <dbReference type="ARBA" id="ARBA00022840"/>
    </source>
</evidence>
<reference evidence="5" key="1">
    <citation type="submission" date="2020-11" db="EMBL/GenBank/DDBJ databases">
        <authorList>
            <person name="Tran Van P."/>
        </authorList>
    </citation>
    <scope>NUCLEOTIDE SEQUENCE</scope>
</reference>
<dbReference type="GO" id="GO:0005524">
    <property type="term" value="F:ATP binding"/>
    <property type="evidence" value="ECO:0007669"/>
    <property type="project" value="UniProtKB-KW"/>
</dbReference>
<dbReference type="SUPFAM" id="SSF52540">
    <property type="entry name" value="P-loop containing nucleoside triphosphate hydrolases"/>
    <property type="match status" value="1"/>
</dbReference>
<dbReference type="GO" id="GO:0005739">
    <property type="term" value="C:mitochondrion"/>
    <property type="evidence" value="ECO:0007669"/>
    <property type="project" value="TreeGrafter"/>
</dbReference>
<keyword evidence="4" id="KW-0067">ATP-binding</keyword>
<dbReference type="Gene3D" id="3.40.50.300">
    <property type="entry name" value="P-loop containing nucleotide triphosphate hydrolases"/>
    <property type="match status" value="1"/>
</dbReference>
<keyword evidence="2" id="KW-0808">Transferase</keyword>
<dbReference type="EMBL" id="OC920465">
    <property type="protein sequence ID" value="CAD7652523.1"/>
    <property type="molecule type" value="Genomic_DNA"/>
</dbReference>
<evidence type="ECO:0008006" key="7">
    <source>
        <dbReference type="Google" id="ProtNLM"/>
    </source>
</evidence>
<dbReference type="PANTHER" id="PTHR11088">
    <property type="entry name" value="TRNA DIMETHYLALLYLTRANSFERASE"/>
    <property type="match status" value="1"/>
</dbReference>
<evidence type="ECO:0000313" key="6">
    <source>
        <dbReference type="Proteomes" id="UP000728032"/>
    </source>
</evidence>
<dbReference type="InterPro" id="IPR018022">
    <property type="entry name" value="IPT"/>
</dbReference>
<dbReference type="EMBL" id="CAJPVJ010005640">
    <property type="protein sequence ID" value="CAG2169710.1"/>
    <property type="molecule type" value="Genomic_DNA"/>
</dbReference>
<name>A0A7R9QNL7_9ACAR</name>